<proteinExistence type="predicted"/>
<organism evidence="2 3">
    <name type="scientific">Alienimonas chondri</name>
    <dbReference type="NCBI Taxonomy" id="2681879"/>
    <lineage>
        <taxon>Bacteria</taxon>
        <taxon>Pseudomonadati</taxon>
        <taxon>Planctomycetota</taxon>
        <taxon>Planctomycetia</taxon>
        <taxon>Planctomycetales</taxon>
        <taxon>Planctomycetaceae</taxon>
        <taxon>Alienimonas</taxon>
    </lineage>
</organism>
<keyword evidence="3" id="KW-1185">Reference proteome</keyword>
<sequence>MPPATMNATAEHERTAGPPQAIAASGDASALFLTPANFEGAFADPAAVEAARDAVARYLGELGLPVNSRATRTATAACLDAAFGDVGPQATPAQLSRIALRHAALGMSRWLAELPGRVPTPPRHAALAARLSVGGTRAVPVVRHRTMTPQRFGK</sequence>
<gene>
    <name evidence="2" type="ORF">LzC2_27850</name>
</gene>
<protein>
    <submittedName>
        <fullName evidence="2">Uncharacterized protein</fullName>
    </submittedName>
</protein>
<name>A0ABX1VF33_9PLAN</name>
<evidence type="ECO:0000313" key="3">
    <source>
        <dbReference type="Proteomes" id="UP000609651"/>
    </source>
</evidence>
<evidence type="ECO:0000313" key="2">
    <source>
        <dbReference type="EMBL" id="NNJ26695.1"/>
    </source>
</evidence>
<dbReference type="EMBL" id="WTPX01000092">
    <property type="protein sequence ID" value="NNJ26695.1"/>
    <property type="molecule type" value="Genomic_DNA"/>
</dbReference>
<accession>A0ABX1VF33</accession>
<reference evidence="2 3" key="1">
    <citation type="journal article" date="2020" name="Syst. Appl. Microbiol.">
        <title>Alienimonas chondri sp. nov., a novel planctomycete isolated from the biofilm of the red alga Chondrus crispus.</title>
        <authorList>
            <person name="Vitorino I."/>
            <person name="Albuquerque L."/>
            <person name="Wiegand S."/>
            <person name="Kallscheuer N."/>
            <person name="da Costa M.S."/>
            <person name="Lobo-da-Cunha A."/>
            <person name="Jogler C."/>
            <person name="Lage O.M."/>
        </authorList>
    </citation>
    <scope>NUCLEOTIDE SEQUENCE [LARGE SCALE GENOMIC DNA]</scope>
    <source>
        <strain evidence="2 3">LzC2</strain>
    </source>
</reference>
<evidence type="ECO:0000256" key="1">
    <source>
        <dbReference type="SAM" id="MobiDB-lite"/>
    </source>
</evidence>
<dbReference type="RefSeq" id="WP_171187945.1">
    <property type="nucleotide sequence ID" value="NZ_WTPX01000092.1"/>
</dbReference>
<comment type="caution">
    <text evidence="2">The sequence shown here is derived from an EMBL/GenBank/DDBJ whole genome shotgun (WGS) entry which is preliminary data.</text>
</comment>
<feature type="region of interest" description="Disordered" evidence="1">
    <location>
        <begin position="1"/>
        <end position="20"/>
    </location>
</feature>
<dbReference type="Proteomes" id="UP000609651">
    <property type="component" value="Unassembled WGS sequence"/>
</dbReference>